<dbReference type="Proteomes" id="UP000055024">
    <property type="component" value="Unassembled WGS sequence"/>
</dbReference>
<name>A0A0V1H394_9BILA</name>
<sequence length="103" mass="11879">MTITVACEAKKIFFHHYSAINLIDSKTPLSWLSYGLWVINHAKMAKNSPKNLGMHLKMALFVYADNSSSWHHWHFANGLTRHQQNNSISVASHQWKITQSMNK</sequence>
<gene>
    <name evidence="1" type="ORF">T11_3321</name>
</gene>
<dbReference type="AlphaFoldDB" id="A0A0V1H394"/>
<organism evidence="1 2">
    <name type="scientific">Trichinella zimbabwensis</name>
    <dbReference type="NCBI Taxonomy" id="268475"/>
    <lineage>
        <taxon>Eukaryota</taxon>
        <taxon>Metazoa</taxon>
        <taxon>Ecdysozoa</taxon>
        <taxon>Nematoda</taxon>
        <taxon>Enoplea</taxon>
        <taxon>Dorylaimia</taxon>
        <taxon>Trichinellida</taxon>
        <taxon>Trichinellidae</taxon>
        <taxon>Trichinella</taxon>
    </lineage>
</organism>
<evidence type="ECO:0000313" key="2">
    <source>
        <dbReference type="Proteomes" id="UP000055024"/>
    </source>
</evidence>
<reference evidence="1 2" key="1">
    <citation type="submission" date="2015-01" db="EMBL/GenBank/DDBJ databases">
        <title>Evolution of Trichinella species and genotypes.</title>
        <authorList>
            <person name="Korhonen P.K."/>
            <person name="Edoardo P."/>
            <person name="Giuseppe L.R."/>
            <person name="Gasser R.B."/>
        </authorList>
    </citation>
    <scope>NUCLEOTIDE SEQUENCE [LARGE SCALE GENOMIC DNA]</scope>
    <source>
        <strain evidence="1">ISS1029</strain>
    </source>
</reference>
<protein>
    <submittedName>
        <fullName evidence="1">Uncharacterized protein</fullName>
    </submittedName>
</protein>
<evidence type="ECO:0000313" key="1">
    <source>
        <dbReference type="EMBL" id="KRZ05004.1"/>
    </source>
</evidence>
<dbReference type="EMBL" id="JYDP01000148">
    <property type="protein sequence ID" value="KRZ05004.1"/>
    <property type="molecule type" value="Genomic_DNA"/>
</dbReference>
<comment type="caution">
    <text evidence="1">The sequence shown here is derived from an EMBL/GenBank/DDBJ whole genome shotgun (WGS) entry which is preliminary data.</text>
</comment>
<keyword evidence="2" id="KW-1185">Reference proteome</keyword>
<accession>A0A0V1H394</accession>
<dbReference type="OrthoDB" id="5916632at2759"/>
<proteinExistence type="predicted"/>